<gene>
    <name evidence="1" type="ORF">SPARVUS_LOCUS1310750</name>
</gene>
<protein>
    <submittedName>
        <fullName evidence="1">Uncharacterized protein</fullName>
    </submittedName>
</protein>
<comment type="caution">
    <text evidence="1">The sequence shown here is derived from an EMBL/GenBank/DDBJ whole genome shotgun (WGS) entry which is preliminary data.</text>
</comment>
<keyword evidence="2" id="KW-1185">Reference proteome</keyword>
<reference evidence="1" key="1">
    <citation type="submission" date="2023-05" db="EMBL/GenBank/DDBJ databases">
        <authorList>
            <person name="Stuckert A."/>
        </authorList>
    </citation>
    <scope>NUCLEOTIDE SEQUENCE</scope>
</reference>
<evidence type="ECO:0000313" key="1">
    <source>
        <dbReference type="EMBL" id="CAI9537952.1"/>
    </source>
</evidence>
<sequence length="56" mass="6129">MWVSTGGWHCWAQVCGNDGWHSWAPIIRALIISALMIGANPCSDKLLVLSSTFLTL</sequence>
<dbReference type="EMBL" id="CATNWA010000743">
    <property type="protein sequence ID" value="CAI9537952.1"/>
    <property type="molecule type" value="Genomic_DNA"/>
</dbReference>
<dbReference type="Proteomes" id="UP001162483">
    <property type="component" value="Unassembled WGS sequence"/>
</dbReference>
<organism evidence="1 2">
    <name type="scientific">Staurois parvus</name>
    <dbReference type="NCBI Taxonomy" id="386267"/>
    <lineage>
        <taxon>Eukaryota</taxon>
        <taxon>Metazoa</taxon>
        <taxon>Chordata</taxon>
        <taxon>Craniata</taxon>
        <taxon>Vertebrata</taxon>
        <taxon>Euteleostomi</taxon>
        <taxon>Amphibia</taxon>
        <taxon>Batrachia</taxon>
        <taxon>Anura</taxon>
        <taxon>Neobatrachia</taxon>
        <taxon>Ranoidea</taxon>
        <taxon>Ranidae</taxon>
        <taxon>Staurois</taxon>
    </lineage>
</organism>
<proteinExistence type="predicted"/>
<accession>A0ABN9ARI2</accession>
<name>A0ABN9ARI2_9NEOB</name>
<evidence type="ECO:0000313" key="2">
    <source>
        <dbReference type="Proteomes" id="UP001162483"/>
    </source>
</evidence>